<keyword evidence="2" id="KW-0812">Transmembrane</keyword>
<comment type="caution">
    <text evidence="3">The sequence shown here is derived from an EMBL/GenBank/DDBJ whole genome shotgun (WGS) entry which is preliminary data.</text>
</comment>
<name>A0A921UTU5_SORBI</name>
<evidence type="ECO:0000256" key="2">
    <source>
        <dbReference type="SAM" id="Phobius"/>
    </source>
</evidence>
<reference evidence="3" key="1">
    <citation type="journal article" date="2019" name="BMC Genomics">
        <title>A new reference genome for Sorghum bicolor reveals high levels of sequence similarity between sweet and grain genotypes: implications for the genetics of sugar metabolism.</title>
        <authorList>
            <person name="Cooper E.A."/>
            <person name="Brenton Z.W."/>
            <person name="Flinn B.S."/>
            <person name="Jenkins J."/>
            <person name="Shu S."/>
            <person name="Flowers D."/>
            <person name="Luo F."/>
            <person name="Wang Y."/>
            <person name="Xia P."/>
            <person name="Barry K."/>
            <person name="Daum C."/>
            <person name="Lipzen A."/>
            <person name="Yoshinaga Y."/>
            <person name="Schmutz J."/>
            <person name="Saski C."/>
            <person name="Vermerris W."/>
            <person name="Kresovich S."/>
        </authorList>
    </citation>
    <scope>NUCLEOTIDE SEQUENCE</scope>
</reference>
<feature type="compositionally biased region" description="Low complexity" evidence="1">
    <location>
        <begin position="22"/>
        <end position="32"/>
    </location>
</feature>
<feature type="region of interest" description="Disordered" evidence="1">
    <location>
        <begin position="21"/>
        <end position="54"/>
    </location>
</feature>
<dbReference type="AlphaFoldDB" id="A0A921UTU5"/>
<accession>A0A921UTU5</accession>
<evidence type="ECO:0000256" key="1">
    <source>
        <dbReference type="SAM" id="MobiDB-lite"/>
    </source>
</evidence>
<gene>
    <name evidence="3" type="ORF">BDA96_02G235300</name>
</gene>
<organism evidence="3 4">
    <name type="scientific">Sorghum bicolor</name>
    <name type="common">Sorghum</name>
    <name type="synonym">Sorghum vulgare</name>
    <dbReference type="NCBI Taxonomy" id="4558"/>
    <lineage>
        <taxon>Eukaryota</taxon>
        <taxon>Viridiplantae</taxon>
        <taxon>Streptophyta</taxon>
        <taxon>Embryophyta</taxon>
        <taxon>Tracheophyta</taxon>
        <taxon>Spermatophyta</taxon>
        <taxon>Magnoliopsida</taxon>
        <taxon>Liliopsida</taxon>
        <taxon>Poales</taxon>
        <taxon>Poaceae</taxon>
        <taxon>PACMAD clade</taxon>
        <taxon>Panicoideae</taxon>
        <taxon>Andropogonodae</taxon>
        <taxon>Andropogoneae</taxon>
        <taxon>Sorghinae</taxon>
        <taxon>Sorghum</taxon>
    </lineage>
</organism>
<reference evidence="3" key="2">
    <citation type="submission" date="2020-10" db="EMBL/GenBank/DDBJ databases">
        <authorList>
            <person name="Cooper E.A."/>
            <person name="Brenton Z.W."/>
            <person name="Flinn B.S."/>
            <person name="Jenkins J."/>
            <person name="Shu S."/>
            <person name="Flowers D."/>
            <person name="Luo F."/>
            <person name="Wang Y."/>
            <person name="Xia P."/>
            <person name="Barry K."/>
            <person name="Daum C."/>
            <person name="Lipzen A."/>
            <person name="Yoshinaga Y."/>
            <person name="Schmutz J."/>
            <person name="Saski C."/>
            <person name="Vermerris W."/>
            <person name="Kresovich S."/>
        </authorList>
    </citation>
    <scope>NUCLEOTIDE SEQUENCE</scope>
</reference>
<feature type="transmembrane region" description="Helical" evidence="2">
    <location>
        <begin position="85"/>
        <end position="108"/>
    </location>
</feature>
<protein>
    <submittedName>
        <fullName evidence="3">Uncharacterized protein</fullName>
    </submittedName>
</protein>
<keyword evidence="2" id="KW-0472">Membrane</keyword>
<proteinExistence type="predicted"/>
<dbReference type="EMBL" id="CM027681">
    <property type="protein sequence ID" value="KAG0543973.1"/>
    <property type="molecule type" value="Genomic_DNA"/>
</dbReference>
<evidence type="ECO:0000313" key="4">
    <source>
        <dbReference type="Proteomes" id="UP000807115"/>
    </source>
</evidence>
<dbReference type="Proteomes" id="UP000807115">
    <property type="component" value="Chromosome 2"/>
</dbReference>
<evidence type="ECO:0000313" key="3">
    <source>
        <dbReference type="EMBL" id="KAG0543973.1"/>
    </source>
</evidence>
<sequence>MDTVLVRHFTLSFFVLPPATPPSASRPTLSLATKKRNKLAQGKKPPSWSPATPPRSACVFLLIRHLIRIPLGTCWDRRRADRRPACACVLLLIRIPLGTFACACVLLGSPPCGSPSCAVGSLPRLRSAGSWLAGVRAALR</sequence>
<keyword evidence="2" id="KW-1133">Transmembrane helix</keyword>